<dbReference type="Pfam" id="PF00756">
    <property type="entry name" value="Esterase"/>
    <property type="match status" value="1"/>
</dbReference>
<evidence type="ECO:0000256" key="1">
    <source>
        <dbReference type="ARBA" id="ARBA00005622"/>
    </source>
</evidence>
<keyword evidence="5" id="KW-1185">Reference proteome</keyword>
<dbReference type="InterPro" id="IPR000801">
    <property type="entry name" value="Esterase-like"/>
</dbReference>
<dbReference type="STRING" id="146817.SAMN04488502_10546"/>
<evidence type="ECO:0000256" key="3">
    <source>
        <dbReference type="SAM" id="SignalP"/>
    </source>
</evidence>
<evidence type="ECO:0000256" key="2">
    <source>
        <dbReference type="ARBA" id="ARBA00022801"/>
    </source>
</evidence>
<dbReference type="EMBL" id="FNHB01000005">
    <property type="protein sequence ID" value="SDM49745.1"/>
    <property type="molecule type" value="Genomic_DNA"/>
</dbReference>
<evidence type="ECO:0008006" key="6">
    <source>
        <dbReference type="Google" id="ProtNLM"/>
    </source>
</evidence>
<gene>
    <name evidence="4" type="ORF">SAMN04488502_10546</name>
</gene>
<dbReference type="PANTHER" id="PTHR40841">
    <property type="entry name" value="SIDEROPHORE TRIACETYLFUSARININE C ESTERASE"/>
    <property type="match status" value="1"/>
</dbReference>
<proteinExistence type="inferred from homology"/>
<sequence length="336" mass="36634">MKYRYEFHKWTTLVCAIFLLSMCTSASGREIESFNQVKIPASPNGLPADSASSLVDGLTEYQIKSFDLYFQKHGGTYRIFVSVPVGPVPVNGYPVIYLLDGNLTFPMMQAAQTAAGFCPVVTVGIGYPADSALDIGRRYFDLTPPTLPDLIPAGIKGKKALATGGQDTFFASIETELKPVIEKLAPIDRNQQTLFGHSLAGLFALHILYTHPTSFQAYVAADPSIWWNGGSILAEHSTFTESMQARSDKASLRLLIEKSGKQALRKGISKAEAASMAKFRSGPTGKEIAIDLWGLPGLHISFKEQVDESHGSMLPYAVADALSFALNQSFETFRNH</sequence>
<dbReference type="Gene3D" id="3.40.50.1820">
    <property type="entry name" value="alpha/beta hydrolase"/>
    <property type="match status" value="1"/>
</dbReference>
<dbReference type="Proteomes" id="UP000214880">
    <property type="component" value="Unassembled WGS sequence"/>
</dbReference>
<dbReference type="InterPro" id="IPR052558">
    <property type="entry name" value="Siderophore_Hydrolase_D"/>
</dbReference>
<accession>A0A1G9TRI9</accession>
<evidence type="ECO:0000313" key="4">
    <source>
        <dbReference type="EMBL" id="SDM49745.1"/>
    </source>
</evidence>
<evidence type="ECO:0000313" key="5">
    <source>
        <dbReference type="Proteomes" id="UP000214880"/>
    </source>
</evidence>
<protein>
    <recommendedName>
        <fullName evidence="6">Esterase</fullName>
    </recommendedName>
</protein>
<dbReference type="GO" id="GO:0016788">
    <property type="term" value="F:hydrolase activity, acting on ester bonds"/>
    <property type="evidence" value="ECO:0007669"/>
    <property type="project" value="TreeGrafter"/>
</dbReference>
<keyword evidence="3" id="KW-0732">Signal</keyword>
<keyword evidence="2" id="KW-0378">Hydrolase</keyword>
<feature type="chain" id="PRO_5039032015" description="Esterase" evidence="3">
    <location>
        <begin position="27"/>
        <end position="336"/>
    </location>
</feature>
<name>A0A1G9TRI9_9FIRM</name>
<dbReference type="SUPFAM" id="SSF53474">
    <property type="entry name" value="alpha/beta-Hydrolases"/>
    <property type="match status" value="1"/>
</dbReference>
<dbReference type="PANTHER" id="PTHR40841:SF2">
    <property type="entry name" value="SIDEROPHORE-DEGRADING ESTERASE (EUROFUNG)"/>
    <property type="match status" value="1"/>
</dbReference>
<feature type="signal peptide" evidence="3">
    <location>
        <begin position="1"/>
        <end position="26"/>
    </location>
</feature>
<dbReference type="RefSeq" id="WP_173812897.1">
    <property type="nucleotide sequence ID" value="NZ_FNHB01000005.1"/>
</dbReference>
<reference evidence="4 5" key="1">
    <citation type="submission" date="2016-10" db="EMBL/GenBank/DDBJ databases">
        <authorList>
            <person name="de Groot N.N."/>
        </authorList>
    </citation>
    <scope>NUCLEOTIDE SEQUENCE [LARGE SCALE GENOMIC DNA]</scope>
    <source>
        <strain evidence="4 5">DSM 1736</strain>
    </source>
</reference>
<dbReference type="AlphaFoldDB" id="A0A1G9TRI9"/>
<comment type="similarity">
    <text evidence="1">Belongs to the esterase D family.</text>
</comment>
<dbReference type="InterPro" id="IPR029058">
    <property type="entry name" value="AB_hydrolase_fold"/>
</dbReference>
<organism evidence="4 5">
    <name type="scientific">Dendrosporobacter quercicolus</name>
    <dbReference type="NCBI Taxonomy" id="146817"/>
    <lineage>
        <taxon>Bacteria</taxon>
        <taxon>Bacillati</taxon>
        <taxon>Bacillota</taxon>
        <taxon>Negativicutes</taxon>
        <taxon>Selenomonadales</taxon>
        <taxon>Sporomusaceae</taxon>
        <taxon>Dendrosporobacter</taxon>
    </lineage>
</organism>